<dbReference type="Gene3D" id="3.40.50.2300">
    <property type="match status" value="1"/>
</dbReference>
<dbReference type="GO" id="GO:0035438">
    <property type="term" value="F:cyclic-di-GMP binding"/>
    <property type="evidence" value="ECO:0007669"/>
    <property type="project" value="InterPro"/>
</dbReference>
<proteinExistence type="predicted"/>
<evidence type="ECO:0000313" key="3">
    <source>
        <dbReference type="Proteomes" id="UP000238701"/>
    </source>
</evidence>
<reference evidence="3" key="1">
    <citation type="submission" date="2018-02" db="EMBL/GenBank/DDBJ databases">
        <authorList>
            <person name="Hausmann B."/>
        </authorList>
    </citation>
    <scope>NUCLEOTIDE SEQUENCE [LARGE SCALE GENOMIC DNA]</scope>
    <source>
        <strain evidence="3">Peat soil MAG SbA1</strain>
    </source>
</reference>
<dbReference type="SUPFAM" id="SSF141371">
    <property type="entry name" value="PilZ domain-like"/>
    <property type="match status" value="1"/>
</dbReference>
<dbReference type="InterPro" id="IPR011006">
    <property type="entry name" value="CheY-like_superfamily"/>
</dbReference>
<gene>
    <name evidence="2" type="ORF">SBA1_290044</name>
</gene>
<accession>A0A2U3KJ44</accession>
<dbReference type="AlphaFoldDB" id="A0A2U3KJ44"/>
<evidence type="ECO:0000259" key="1">
    <source>
        <dbReference type="Pfam" id="PF07238"/>
    </source>
</evidence>
<dbReference type="SUPFAM" id="SSF52172">
    <property type="entry name" value="CheY-like"/>
    <property type="match status" value="1"/>
</dbReference>
<evidence type="ECO:0000313" key="2">
    <source>
        <dbReference type="EMBL" id="SPF39682.1"/>
    </source>
</evidence>
<name>A0A2U3KJ44_9BACT</name>
<dbReference type="InterPro" id="IPR009875">
    <property type="entry name" value="PilZ_domain"/>
</dbReference>
<dbReference type="EMBL" id="OMOD01000121">
    <property type="protein sequence ID" value="SPF39682.1"/>
    <property type="molecule type" value="Genomic_DNA"/>
</dbReference>
<dbReference type="Gene3D" id="2.40.10.220">
    <property type="entry name" value="predicted glycosyltransferase like domains"/>
    <property type="match status" value="1"/>
</dbReference>
<feature type="domain" description="PilZ" evidence="1">
    <location>
        <begin position="124"/>
        <end position="219"/>
    </location>
</feature>
<dbReference type="Pfam" id="PF07238">
    <property type="entry name" value="PilZ"/>
    <property type="match status" value="1"/>
</dbReference>
<sequence>MRSSAAVLCRDHASLEKLNATLCEVGIRMVPCPSREEALELVLAGRCSTLIVDFDLPAAEEVVRMAALLPKAQKPVLLAVASGSWPGTGEAFHSGANRILYRPLDAQQIKDALKSSRKATKKTQRKSARYQMKALVHLEVGTRTLPAISLDVSEHGMAVQAPEPVPISSDLAFRCVLPGTNLAFGGHAEVIWASDHGRAGMFFSELSSAARKHLKSWLRRRAHGKHKDAAHALLPPESDHVSFAAAGE</sequence>
<protein>
    <recommendedName>
        <fullName evidence="1">PilZ domain-containing protein</fullName>
    </recommendedName>
</protein>
<organism evidence="2 3">
    <name type="scientific">Candidatus Sulfotelmatobacter kueseliae</name>
    <dbReference type="NCBI Taxonomy" id="2042962"/>
    <lineage>
        <taxon>Bacteria</taxon>
        <taxon>Pseudomonadati</taxon>
        <taxon>Acidobacteriota</taxon>
        <taxon>Terriglobia</taxon>
        <taxon>Terriglobales</taxon>
        <taxon>Candidatus Korobacteraceae</taxon>
        <taxon>Candidatus Sulfotelmatobacter</taxon>
    </lineage>
</organism>
<dbReference type="Proteomes" id="UP000238701">
    <property type="component" value="Unassembled WGS sequence"/>
</dbReference>